<accession>A0A7J9GM06</accession>
<dbReference type="AlphaFoldDB" id="A0A7J9GM06"/>
<gene>
    <name evidence="1" type="ORF">Gohar_009179</name>
</gene>
<protein>
    <recommendedName>
        <fullName evidence="3">Reverse transcriptase zinc-binding domain-containing protein</fullName>
    </recommendedName>
</protein>
<dbReference type="Proteomes" id="UP000593560">
    <property type="component" value="Unassembled WGS sequence"/>
</dbReference>
<evidence type="ECO:0008006" key="3">
    <source>
        <dbReference type="Google" id="ProtNLM"/>
    </source>
</evidence>
<proteinExistence type="predicted"/>
<keyword evidence="2" id="KW-1185">Reference proteome</keyword>
<name>A0A7J9GM06_9ROSI</name>
<comment type="caution">
    <text evidence="1">The sequence shown here is derived from an EMBL/GenBank/DDBJ whole genome shotgun (WGS) entry which is preliminary data.</text>
</comment>
<sequence>MGFRSMTQLNISVLAKQGWRIINNPNSLVARVLKAKYFPNNDFFEFTIGKYKFLYMEKYLGDEGYFGERALLVANTFLEGDAEKILCIPLDKNPTMIFLYGVVNLRANFRKLVNNTICPRCRGGAETSDHLFRECLVLVEVWTALSFPNILIATNIDFIQWLTWVFDHYPLTSVDYSVVHYRTFGEIEMLECMKRKLALEIRKWSHPPSDIVKINFDDAHDGHHHQSTSGIVAKNANWTVLLSCSEIHQEVAFAFATEALAC</sequence>
<reference evidence="1 2" key="1">
    <citation type="journal article" date="2019" name="Genome Biol. Evol.">
        <title>Insights into the evolution of the New World diploid cottons (Gossypium, subgenus Houzingenia) based on genome sequencing.</title>
        <authorList>
            <person name="Grover C.E."/>
            <person name="Arick M.A. 2nd"/>
            <person name="Thrash A."/>
            <person name="Conover J.L."/>
            <person name="Sanders W.S."/>
            <person name="Peterson D.G."/>
            <person name="Frelichowski J.E."/>
            <person name="Scheffler J.A."/>
            <person name="Scheffler B.E."/>
            <person name="Wendel J.F."/>
        </authorList>
    </citation>
    <scope>NUCLEOTIDE SEQUENCE [LARGE SCALE GENOMIC DNA]</scope>
    <source>
        <strain evidence="1">0</strain>
        <tissue evidence="1">Leaf</tissue>
    </source>
</reference>
<evidence type="ECO:0000313" key="2">
    <source>
        <dbReference type="Proteomes" id="UP000593560"/>
    </source>
</evidence>
<dbReference type="OrthoDB" id="1938246at2759"/>
<evidence type="ECO:0000313" key="1">
    <source>
        <dbReference type="EMBL" id="MBA0798599.1"/>
    </source>
</evidence>
<dbReference type="EMBL" id="JABFAD010000005">
    <property type="protein sequence ID" value="MBA0798599.1"/>
    <property type="molecule type" value="Genomic_DNA"/>
</dbReference>
<organism evidence="1 2">
    <name type="scientific">Gossypium harknessii</name>
    <dbReference type="NCBI Taxonomy" id="34285"/>
    <lineage>
        <taxon>Eukaryota</taxon>
        <taxon>Viridiplantae</taxon>
        <taxon>Streptophyta</taxon>
        <taxon>Embryophyta</taxon>
        <taxon>Tracheophyta</taxon>
        <taxon>Spermatophyta</taxon>
        <taxon>Magnoliopsida</taxon>
        <taxon>eudicotyledons</taxon>
        <taxon>Gunneridae</taxon>
        <taxon>Pentapetalae</taxon>
        <taxon>rosids</taxon>
        <taxon>malvids</taxon>
        <taxon>Malvales</taxon>
        <taxon>Malvaceae</taxon>
        <taxon>Malvoideae</taxon>
        <taxon>Gossypium</taxon>
    </lineage>
</organism>